<dbReference type="EMBL" id="CU207211">
    <property type="protein sequence ID" value="CAL60522.1"/>
    <property type="molecule type" value="Genomic_DNA"/>
</dbReference>
<name>A4G1Y5_HERAR</name>
<reference evidence="2 3" key="1">
    <citation type="journal article" date="2007" name="PLoS Genet.">
        <title>A tale of two oxidation states: bacterial colonization of arsenic-rich environments.</title>
        <authorList>
            <person name="Muller D."/>
            <person name="Medigue C."/>
            <person name="Koechler S."/>
            <person name="Barbe V."/>
            <person name="Barakat M."/>
            <person name="Talla E."/>
            <person name="Bonnefoy V."/>
            <person name="Krin E."/>
            <person name="Arsene-Ploetze F."/>
            <person name="Carapito C."/>
            <person name="Chandler M."/>
            <person name="Cournoyer B."/>
            <person name="Cruveiller S."/>
            <person name="Dossat C."/>
            <person name="Duval S."/>
            <person name="Heymann M."/>
            <person name="Leize E."/>
            <person name="Lieutaud A."/>
            <person name="Lievremont D."/>
            <person name="Makita Y."/>
            <person name="Mangenot S."/>
            <person name="Nitschke W."/>
            <person name="Ortet P."/>
            <person name="Perdrial N."/>
            <person name="Schoepp B."/>
            <person name="Siguier N."/>
            <person name="Simeonova D.D."/>
            <person name="Rouy Z."/>
            <person name="Segurens B."/>
            <person name="Turlin E."/>
            <person name="Vallenet D."/>
            <person name="Van Dorsselaer A."/>
            <person name="Weiss S."/>
            <person name="Weissenbach J."/>
            <person name="Lett M.C."/>
            <person name="Danchin A."/>
            <person name="Bertin P.N."/>
        </authorList>
    </citation>
    <scope>NUCLEOTIDE SEQUENCE [LARGE SCALE GENOMIC DNA]</scope>
    <source>
        <strain evidence="3">ULPAs1</strain>
    </source>
</reference>
<evidence type="ECO:0000313" key="2">
    <source>
        <dbReference type="EMBL" id="CAL60522.1"/>
    </source>
</evidence>
<protein>
    <submittedName>
        <fullName evidence="2">Uncharacterized protein</fullName>
    </submittedName>
</protein>
<keyword evidence="3" id="KW-1185">Reference proteome</keyword>
<organism evidence="2 3">
    <name type="scientific">Herminiimonas arsenicoxydans</name>
    <dbReference type="NCBI Taxonomy" id="204773"/>
    <lineage>
        <taxon>Bacteria</taxon>
        <taxon>Pseudomonadati</taxon>
        <taxon>Pseudomonadota</taxon>
        <taxon>Betaproteobacteria</taxon>
        <taxon>Burkholderiales</taxon>
        <taxon>Oxalobacteraceae</taxon>
        <taxon>Herminiimonas</taxon>
    </lineage>
</organism>
<keyword evidence="1" id="KW-1133">Transmembrane helix</keyword>
<accession>A4G1Y5</accession>
<dbReference type="HOGENOM" id="CLU_1833615_0_0_4"/>
<dbReference type="Proteomes" id="UP000006697">
    <property type="component" value="Chromosome"/>
</dbReference>
<feature type="transmembrane region" description="Helical" evidence="1">
    <location>
        <begin position="88"/>
        <end position="111"/>
    </location>
</feature>
<dbReference type="STRING" id="204773.HEAR0295"/>
<dbReference type="KEGG" id="har:HEAR0295"/>
<proteinExistence type="predicted"/>
<sequence length="128" mass="13897">MIRAAVMQRPEAIVDVSIHLWERLAYELVSIIGEGGFQSLYKRSLHVTSATFPWMDPNSSLPQNGADFTGLKKCLAGQDATNAGEASIALLITFIDILALLIGELLTSSILRLAWGDDALDTVVKELP</sequence>
<keyword evidence="1" id="KW-0812">Transmembrane</keyword>
<gene>
    <name evidence="2" type="ordered locus">HEAR0295</name>
</gene>
<keyword evidence="1" id="KW-0472">Membrane</keyword>
<dbReference type="eggNOG" id="ENOG5033CW5">
    <property type="taxonomic scope" value="Bacteria"/>
</dbReference>
<evidence type="ECO:0000313" key="3">
    <source>
        <dbReference type="Proteomes" id="UP000006697"/>
    </source>
</evidence>
<dbReference type="AlphaFoldDB" id="A4G1Y5"/>
<evidence type="ECO:0000256" key="1">
    <source>
        <dbReference type="SAM" id="Phobius"/>
    </source>
</evidence>